<proteinExistence type="predicted"/>
<gene>
    <name evidence="1" type="ORF">HaLaN_21086</name>
</gene>
<feature type="non-terminal residue" evidence="1">
    <location>
        <position position="1"/>
    </location>
</feature>
<sequence length="80" mass="8785">MLSLVFVARAQGASIDSLRDFIRLHQKDYLSDRAYSEADKDKIEVEVGLFVKTCTQQVEALKLSVLAAQRPAAALPPSPP</sequence>
<accession>A0A699ZMS9</accession>
<dbReference type="EMBL" id="BLLF01002281">
    <property type="protein sequence ID" value="GFH23471.1"/>
    <property type="molecule type" value="Genomic_DNA"/>
</dbReference>
<dbReference type="Proteomes" id="UP000485058">
    <property type="component" value="Unassembled WGS sequence"/>
</dbReference>
<evidence type="ECO:0000313" key="1">
    <source>
        <dbReference type="EMBL" id="GFH23471.1"/>
    </source>
</evidence>
<protein>
    <submittedName>
        <fullName evidence="1">t-SNARE coiled-coil homology domain-containing protein</fullName>
    </submittedName>
</protein>
<feature type="non-terminal residue" evidence="1">
    <location>
        <position position="80"/>
    </location>
</feature>
<organism evidence="1 2">
    <name type="scientific">Haematococcus lacustris</name>
    <name type="common">Green alga</name>
    <name type="synonym">Haematococcus pluvialis</name>
    <dbReference type="NCBI Taxonomy" id="44745"/>
    <lineage>
        <taxon>Eukaryota</taxon>
        <taxon>Viridiplantae</taxon>
        <taxon>Chlorophyta</taxon>
        <taxon>core chlorophytes</taxon>
        <taxon>Chlorophyceae</taxon>
        <taxon>CS clade</taxon>
        <taxon>Chlamydomonadales</taxon>
        <taxon>Haematococcaceae</taxon>
        <taxon>Haematococcus</taxon>
    </lineage>
</organism>
<dbReference type="AlphaFoldDB" id="A0A699ZMS9"/>
<comment type="caution">
    <text evidence="1">The sequence shown here is derived from an EMBL/GenBank/DDBJ whole genome shotgun (WGS) entry which is preliminary data.</text>
</comment>
<name>A0A699ZMS9_HAELA</name>
<evidence type="ECO:0000313" key="2">
    <source>
        <dbReference type="Proteomes" id="UP000485058"/>
    </source>
</evidence>
<reference evidence="1 2" key="1">
    <citation type="submission" date="2020-02" db="EMBL/GenBank/DDBJ databases">
        <title>Draft genome sequence of Haematococcus lacustris strain NIES-144.</title>
        <authorList>
            <person name="Morimoto D."/>
            <person name="Nakagawa S."/>
            <person name="Yoshida T."/>
            <person name="Sawayama S."/>
        </authorList>
    </citation>
    <scope>NUCLEOTIDE SEQUENCE [LARGE SCALE GENOMIC DNA]</scope>
    <source>
        <strain evidence="1 2">NIES-144</strain>
    </source>
</reference>
<keyword evidence="2" id="KW-1185">Reference proteome</keyword>